<evidence type="ECO:0000313" key="3">
    <source>
        <dbReference type="Proteomes" id="UP001633002"/>
    </source>
</evidence>
<dbReference type="AlphaFoldDB" id="A0ABD3HQ66"/>
<keyword evidence="3" id="KW-1185">Reference proteome</keyword>
<protein>
    <recommendedName>
        <fullName evidence="1">AB hydrolase-1 domain-containing protein</fullName>
    </recommendedName>
</protein>
<gene>
    <name evidence="2" type="ORF">R1sor_006727</name>
</gene>
<organism evidence="2 3">
    <name type="scientific">Riccia sorocarpa</name>
    <dbReference type="NCBI Taxonomy" id="122646"/>
    <lineage>
        <taxon>Eukaryota</taxon>
        <taxon>Viridiplantae</taxon>
        <taxon>Streptophyta</taxon>
        <taxon>Embryophyta</taxon>
        <taxon>Marchantiophyta</taxon>
        <taxon>Marchantiopsida</taxon>
        <taxon>Marchantiidae</taxon>
        <taxon>Marchantiales</taxon>
        <taxon>Ricciaceae</taxon>
        <taxon>Riccia</taxon>
    </lineage>
</organism>
<dbReference type="SUPFAM" id="SSF53474">
    <property type="entry name" value="alpha/beta-Hydrolases"/>
    <property type="match status" value="1"/>
</dbReference>
<name>A0ABD3HQ66_9MARC</name>
<dbReference type="Proteomes" id="UP001633002">
    <property type="component" value="Unassembled WGS sequence"/>
</dbReference>
<reference evidence="2 3" key="1">
    <citation type="submission" date="2024-09" db="EMBL/GenBank/DDBJ databases">
        <title>Chromosome-scale assembly of Riccia sorocarpa.</title>
        <authorList>
            <person name="Paukszto L."/>
        </authorList>
    </citation>
    <scope>NUCLEOTIDE SEQUENCE [LARGE SCALE GENOMIC DNA]</scope>
    <source>
        <strain evidence="2">LP-2024</strain>
        <tissue evidence="2">Aerial parts of the thallus</tissue>
    </source>
</reference>
<proteinExistence type="predicted"/>
<dbReference type="InterPro" id="IPR000073">
    <property type="entry name" value="AB_hydrolase_1"/>
</dbReference>
<accession>A0ABD3HQ66</accession>
<sequence>MDLKHVVLVHGASHGAWCWYKVVAMLQNRGFTVAAIDLTSMGRDKTSPDWVSSIAQFARPLLDYLENVNGKVLLMGHSLGGITVSYAMEKLPNKIRKAVFLVSRMPLNNQSFITSIPSNVTPPSDFLFCVFLFPSVSVEFSLEHVRNFYHDCREEDVQLALLLLSPQPYAVYSENLTLTRERYGSVPRVYIFTSEDRVRPREIQELYVDLNPPQEVYRIDSGHSPFFSKPLELTIMIEIIQRRGL</sequence>
<dbReference type="InterPro" id="IPR029058">
    <property type="entry name" value="AB_hydrolase_fold"/>
</dbReference>
<dbReference type="PANTHER" id="PTHR10992">
    <property type="entry name" value="METHYLESTERASE FAMILY MEMBER"/>
    <property type="match status" value="1"/>
</dbReference>
<dbReference type="InterPro" id="IPR045889">
    <property type="entry name" value="MES/HNL"/>
</dbReference>
<dbReference type="PANTHER" id="PTHR10992:SF1086">
    <property type="entry name" value="AB HYDROLASE-1 DOMAIN-CONTAINING PROTEIN"/>
    <property type="match status" value="1"/>
</dbReference>
<evidence type="ECO:0000259" key="1">
    <source>
        <dbReference type="Pfam" id="PF12697"/>
    </source>
</evidence>
<evidence type="ECO:0000313" key="2">
    <source>
        <dbReference type="EMBL" id="KAL3693076.1"/>
    </source>
</evidence>
<comment type="caution">
    <text evidence="2">The sequence shown here is derived from an EMBL/GenBank/DDBJ whole genome shotgun (WGS) entry which is preliminary data.</text>
</comment>
<dbReference type="Pfam" id="PF12697">
    <property type="entry name" value="Abhydrolase_6"/>
    <property type="match status" value="1"/>
</dbReference>
<feature type="domain" description="AB hydrolase-1" evidence="1">
    <location>
        <begin position="6"/>
        <end position="232"/>
    </location>
</feature>
<dbReference type="EMBL" id="JBJQOH010000003">
    <property type="protein sequence ID" value="KAL3693076.1"/>
    <property type="molecule type" value="Genomic_DNA"/>
</dbReference>
<dbReference type="Gene3D" id="3.40.50.1820">
    <property type="entry name" value="alpha/beta hydrolase"/>
    <property type="match status" value="1"/>
</dbReference>